<dbReference type="InterPro" id="IPR033468">
    <property type="entry name" value="Metaxin_GST"/>
</dbReference>
<organism evidence="4 5">
    <name type="scientific">Friedmanniomyces simplex</name>
    <dbReference type="NCBI Taxonomy" id="329884"/>
    <lineage>
        <taxon>Eukaryota</taxon>
        <taxon>Fungi</taxon>
        <taxon>Dikarya</taxon>
        <taxon>Ascomycota</taxon>
        <taxon>Pezizomycotina</taxon>
        <taxon>Dothideomycetes</taxon>
        <taxon>Dothideomycetidae</taxon>
        <taxon>Mycosphaerellales</taxon>
        <taxon>Teratosphaeriaceae</taxon>
        <taxon>Friedmanniomyces</taxon>
    </lineage>
</organism>
<feature type="compositionally biased region" description="Polar residues" evidence="1">
    <location>
        <begin position="132"/>
        <end position="142"/>
    </location>
</feature>
<dbReference type="InterPro" id="IPR012336">
    <property type="entry name" value="Thioredoxin-like_fold"/>
</dbReference>
<feature type="region of interest" description="Disordered" evidence="1">
    <location>
        <begin position="1"/>
        <end position="29"/>
    </location>
</feature>
<dbReference type="Pfam" id="PF17172">
    <property type="entry name" value="GST_N_4"/>
    <property type="match status" value="1"/>
</dbReference>
<gene>
    <name evidence="4" type="ORF">B0A55_08180</name>
</gene>
<dbReference type="PANTHER" id="PTHR12289">
    <property type="entry name" value="METAXIN RELATED"/>
    <property type="match status" value="1"/>
</dbReference>
<dbReference type="OrthoDB" id="198787at2759"/>
<evidence type="ECO:0008006" key="6">
    <source>
        <dbReference type="Google" id="ProtNLM"/>
    </source>
</evidence>
<proteinExistence type="predicted"/>
<evidence type="ECO:0000256" key="1">
    <source>
        <dbReference type="SAM" id="MobiDB-lite"/>
    </source>
</evidence>
<dbReference type="GO" id="GO:0001401">
    <property type="term" value="C:SAM complex"/>
    <property type="evidence" value="ECO:0007669"/>
    <property type="project" value="TreeGrafter"/>
</dbReference>
<name>A0A4U0WVV0_9PEZI</name>
<reference evidence="4 5" key="1">
    <citation type="submission" date="2017-03" db="EMBL/GenBank/DDBJ databases">
        <title>Genomes of endolithic fungi from Antarctica.</title>
        <authorList>
            <person name="Coleine C."/>
            <person name="Masonjones S."/>
            <person name="Stajich J.E."/>
        </authorList>
    </citation>
    <scope>NUCLEOTIDE SEQUENCE [LARGE SCALE GENOMIC DNA]</scope>
    <source>
        <strain evidence="4 5">CCFEE 5184</strain>
    </source>
</reference>
<evidence type="ECO:0000259" key="3">
    <source>
        <dbReference type="Pfam" id="PF17172"/>
    </source>
</evidence>
<feature type="domain" description="Thioredoxin-like fold" evidence="3">
    <location>
        <begin position="91"/>
        <end position="184"/>
    </location>
</feature>
<evidence type="ECO:0000259" key="2">
    <source>
        <dbReference type="Pfam" id="PF17171"/>
    </source>
</evidence>
<comment type="caution">
    <text evidence="4">The sequence shown here is derived from an EMBL/GenBank/DDBJ whole genome shotgun (WGS) entry which is preliminary data.</text>
</comment>
<sequence length="313" mass="35515">MPDDDPPESQSIDDDEPSPQPTKVPAKSKPSVFDSLFAIPSPLKHIFDRVPLITYTANELPLRSPRDGRKNILHLFTTPEDAKTGRPSFNPACLKWQVYLKFTGMPFTTVPSTNHASPPGALPFLQPGVSASEPSKQQQPVPSNKLKRWIATQKPGEKAQEPPDDMRYEAFTSLIDHRIRRAWQRPTPATPLHRPLLSNTFVQLTIAHKLRRAAEMEILKSNPSSTPSTTIIEADIFRDAEEALEALSTLLEKEDEWFFGQEKPALFDASVFAYTELLLDEGVGWRENNRLGEMVKKHENLVKHRERVKKMYF</sequence>
<dbReference type="AlphaFoldDB" id="A0A4U0WVV0"/>
<dbReference type="Proteomes" id="UP000309340">
    <property type="component" value="Unassembled WGS sequence"/>
</dbReference>
<feature type="region of interest" description="Disordered" evidence="1">
    <location>
        <begin position="118"/>
        <end position="147"/>
    </location>
</feature>
<dbReference type="InterPro" id="IPR050931">
    <property type="entry name" value="Mito_Protein_Transport_Metaxin"/>
</dbReference>
<dbReference type="STRING" id="329884.A0A4U0WVV0"/>
<dbReference type="GO" id="GO:0007005">
    <property type="term" value="P:mitochondrion organization"/>
    <property type="evidence" value="ECO:0007669"/>
    <property type="project" value="TreeGrafter"/>
</dbReference>
<protein>
    <recommendedName>
        <fullName evidence="6">Metaxin glutathione S-transferase domain-containing protein</fullName>
    </recommendedName>
</protein>
<feature type="compositionally biased region" description="Acidic residues" evidence="1">
    <location>
        <begin position="1"/>
        <end position="17"/>
    </location>
</feature>
<feature type="domain" description="Metaxin glutathione S-transferase" evidence="2">
    <location>
        <begin position="240"/>
        <end position="308"/>
    </location>
</feature>
<dbReference type="Pfam" id="PF17171">
    <property type="entry name" value="GST_C_6"/>
    <property type="match status" value="1"/>
</dbReference>
<dbReference type="CDD" id="cd03193">
    <property type="entry name" value="GST_C_Metaxin"/>
    <property type="match status" value="1"/>
</dbReference>
<dbReference type="EMBL" id="NAJQ01000611">
    <property type="protein sequence ID" value="TKA66886.1"/>
    <property type="molecule type" value="Genomic_DNA"/>
</dbReference>
<evidence type="ECO:0000313" key="5">
    <source>
        <dbReference type="Proteomes" id="UP000309340"/>
    </source>
</evidence>
<keyword evidence="5" id="KW-1185">Reference proteome</keyword>
<evidence type="ECO:0000313" key="4">
    <source>
        <dbReference type="EMBL" id="TKA66886.1"/>
    </source>
</evidence>
<accession>A0A4U0WVV0</accession>
<dbReference type="PANTHER" id="PTHR12289:SF44">
    <property type="entry name" value="OUTER MEMBRANE PROTEIN (SAM35), PUTATIVE (AFU_ORTHOLOGUE AFUA_1G13180)-RELATED"/>
    <property type="match status" value="1"/>
</dbReference>